<dbReference type="InterPro" id="IPR029062">
    <property type="entry name" value="Class_I_gatase-like"/>
</dbReference>
<dbReference type="InterPro" id="IPR050325">
    <property type="entry name" value="Prot/Nucl_acid_deglycase"/>
</dbReference>
<sequence>MSSRNVYLYVCDTMSDWETGYLIAELNTGRYFKKEIAPFGVITVGIDENPVITMGGVTILPRMTIDECRVGGGDVLILPGGNTWGNPIHDPLLQKATEAFGEGAIIAAICGATFGLAETGLLDNRRHTSNNLDYLKAVCPRYRGERFYENESAVTDGNLVTASGIASLEFAAHVLKALDVLSPGALQAWFRLNKTHESKHFFELMEAIQ</sequence>
<dbReference type="RefSeq" id="WP_068678572.1">
    <property type="nucleotide sequence ID" value="NZ_LYPA01000019.1"/>
</dbReference>
<proteinExistence type="predicted"/>
<organism evidence="2 3">
    <name type="scientific">Paenibacillus oryzae</name>
    <dbReference type="NCBI Taxonomy" id="1844972"/>
    <lineage>
        <taxon>Bacteria</taxon>
        <taxon>Bacillati</taxon>
        <taxon>Bacillota</taxon>
        <taxon>Bacilli</taxon>
        <taxon>Bacillales</taxon>
        <taxon>Paenibacillaceae</taxon>
        <taxon>Paenibacillus</taxon>
    </lineage>
</organism>
<dbReference type="PANTHER" id="PTHR48094:SF19">
    <property type="entry name" value="DJ-1_PFPI DOMAIN-CONTAINING PROTEIN"/>
    <property type="match status" value="1"/>
</dbReference>
<dbReference type="OrthoDB" id="6003696at2"/>
<comment type="caution">
    <text evidence="2">The sequence shown here is derived from an EMBL/GenBank/DDBJ whole genome shotgun (WGS) entry which is preliminary data.</text>
</comment>
<dbReference type="AlphaFoldDB" id="A0A1A5YUI9"/>
<dbReference type="CDD" id="cd03140">
    <property type="entry name" value="GATase1_PfpI_3"/>
    <property type="match status" value="1"/>
</dbReference>
<dbReference type="EMBL" id="LYPA01000019">
    <property type="protein sequence ID" value="OBR69306.1"/>
    <property type="molecule type" value="Genomic_DNA"/>
</dbReference>
<feature type="domain" description="DJ-1/PfpI" evidence="1">
    <location>
        <begin position="5"/>
        <end position="176"/>
    </location>
</feature>
<dbReference type="STRING" id="1844972.A7K91_02710"/>
<evidence type="ECO:0000313" key="2">
    <source>
        <dbReference type="EMBL" id="OBR69306.1"/>
    </source>
</evidence>
<dbReference type="InterPro" id="IPR002818">
    <property type="entry name" value="DJ-1/PfpI"/>
</dbReference>
<dbReference type="GO" id="GO:0005737">
    <property type="term" value="C:cytoplasm"/>
    <property type="evidence" value="ECO:0007669"/>
    <property type="project" value="TreeGrafter"/>
</dbReference>
<evidence type="ECO:0000259" key="1">
    <source>
        <dbReference type="Pfam" id="PF01965"/>
    </source>
</evidence>
<dbReference type="Proteomes" id="UP000092024">
    <property type="component" value="Unassembled WGS sequence"/>
</dbReference>
<accession>A0A1A5YUI9</accession>
<gene>
    <name evidence="2" type="ORF">A7K91_02710</name>
</gene>
<name>A0A1A5YUI9_9BACL</name>
<dbReference type="SUPFAM" id="SSF52317">
    <property type="entry name" value="Class I glutamine amidotransferase-like"/>
    <property type="match status" value="1"/>
</dbReference>
<dbReference type="Gene3D" id="3.40.50.880">
    <property type="match status" value="1"/>
</dbReference>
<dbReference type="PANTHER" id="PTHR48094">
    <property type="entry name" value="PROTEIN/NUCLEIC ACID DEGLYCASE DJ-1-RELATED"/>
    <property type="match status" value="1"/>
</dbReference>
<keyword evidence="2" id="KW-0315">Glutamine amidotransferase</keyword>
<keyword evidence="2" id="KW-0808">Transferase</keyword>
<dbReference type="Pfam" id="PF01965">
    <property type="entry name" value="DJ-1_PfpI"/>
    <property type="match status" value="1"/>
</dbReference>
<dbReference type="GO" id="GO:0016740">
    <property type="term" value="F:transferase activity"/>
    <property type="evidence" value="ECO:0007669"/>
    <property type="project" value="UniProtKB-KW"/>
</dbReference>
<keyword evidence="3" id="KW-1185">Reference proteome</keyword>
<protein>
    <submittedName>
        <fullName evidence="2">Glutamine amidotransferase</fullName>
    </submittedName>
</protein>
<reference evidence="2 3" key="1">
    <citation type="submission" date="2016-05" db="EMBL/GenBank/DDBJ databases">
        <title>Paenibacillus oryzae. sp. nov., isolated from the rice root.</title>
        <authorList>
            <person name="Zhang J."/>
            <person name="Zhang X."/>
        </authorList>
    </citation>
    <scope>NUCLEOTIDE SEQUENCE [LARGE SCALE GENOMIC DNA]</scope>
    <source>
        <strain evidence="2 3">1DrF-4</strain>
    </source>
</reference>
<evidence type="ECO:0000313" key="3">
    <source>
        <dbReference type="Proteomes" id="UP000092024"/>
    </source>
</evidence>